<sequence length="256" mass="28413">MSFYFIAKKILGTLLIPPLVYWLPIVLGLILQRRWKRLGQTLTWSGVVLGLFLCTPATVQLITAPLENHPPIDEPDARRAQAIVILGGGQRRANPEYDGKPTVNRLTLERVRFGAQLARMTGLPILVSGGAPTGTTPEAELMGRVLTVDFRQPPQWVEAGSLDTSENAENSAAMLRGFKIQRIALVTHAAHMRRAVEEFRAQGLEVIPAPMGFMGDGTLGEEFFDYLPNNTSAYTGWYAMHEWLGIGVQKIRFAFR</sequence>
<accession>A0ABP9R3H0</accession>
<protein>
    <submittedName>
        <fullName evidence="3">YdcF family protein</fullName>
    </submittedName>
</protein>
<evidence type="ECO:0000259" key="2">
    <source>
        <dbReference type="Pfam" id="PF02698"/>
    </source>
</evidence>
<feature type="transmembrane region" description="Helical" evidence="1">
    <location>
        <begin position="6"/>
        <end position="30"/>
    </location>
</feature>
<dbReference type="InterPro" id="IPR051599">
    <property type="entry name" value="Cell_Envelope_Assoc"/>
</dbReference>
<dbReference type="Pfam" id="PF02698">
    <property type="entry name" value="DUF218"/>
    <property type="match status" value="1"/>
</dbReference>
<keyword evidence="1" id="KW-0812">Transmembrane</keyword>
<evidence type="ECO:0000256" key="1">
    <source>
        <dbReference type="SAM" id="Phobius"/>
    </source>
</evidence>
<reference evidence="4" key="1">
    <citation type="journal article" date="2019" name="Int. J. Syst. Evol. Microbiol.">
        <title>The Global Catalogue of Microorganisms (GCM) 10K type strain sequencing project: providing services to taxonomists for standard genome sequencing and annotation.</title>
        <authorList>
            <consortium name="The Broad Institute Genomics Platform"/>
            <consortium name="The Broad Institute Genome Sequencing Center for Infectious Disease"/>
            <person name="Wu L."/>
            <person name="Ma J."/>
        </authorList>
    </citation>
    <scope>NUCLEOTIDE SEQUENCE [LARGE SCALE GENOMIC DNA]</scope>
    <source>
        <strain evidence="4">JCM 18715</strain>
    </source>
</reference>
<keyword evidence="4" id="KW-1185">Reference proteome</keyword>
<name>A0ABP9R3H0_9RHOO</name>
<dbReference type="CDD" id="cd06259">
    <property type="entry name" value="YdcF-like"/>
    <property type="match status" value="1"/>
</dbReference>
<organism evidence="3 4">
    <name type="scientific">Viridibacterium curvum</name>
    <dbReference type="NCBI Taxonomy" id="1101404"/>
    <lineage>
        <taxon>Bacteria</taxon>
        <taxon>Pseudomonadati</taxon>
        <taxon>Pseudomonadota</taxon>
        <taxon>Betaproteobacteria</taxon>
        <taxon>Rhodocyclales</taxon>
        <taxon>Rhodocyclaceae</taxon>
        <taxon>Viridibacterium</taxon>
    </lineage>
</organism>
<dbReference type="Gene3D" id="3.40.50.620">
    <property type="entry name" value="HUPs"/>
    <property type="match status" value="1"/>
</dbReference>
<dbReference type="PANTHER" id="PTHR30336:SF4">
    <property type="entry name" value="ENVELOPE BIOGENESIS FACTOR ELYC"/>
    <property type="match status" value="1"/>
</dbReference>
<comment type="caution">
    <text evidence="3">The sequence shown here is derived from an EMBL/GenBank/DDBJ whole genome shotgun (WGS) entry which is preliminary data.</text>
</comment>
<dbReference type="Proteomes" id="UP001500547">
    <property type="component" value="Unassembled WGS sequence"/>
</dbReference>
<gene>
    <name evidence="3" type="ORF">GCM10025770_35740</name>
</gene>
<keyword evidence="1" id="KW-0472">Membrane</keyword>
<evidence type="ECO:0000313" key="4">
    <source>
        <dbReference type="Proteomes" id="UP001500547"/>
    </source>
</evidence>
<feature type="domain" description="DUF218" evidence="2">
    <location>
        <begin position="81"/>
        <end position="245"/>
    </location>
</feature>
<dbReference type="EMBL" id="BAABLD010000017">
    <property type="protein sequence ID" value="GAA5171300.1"/>
    <property type="molecule type" value="Genomic_DNA"/>
</dbReference>
<proteinExistence type="predicted"/>
<keyword evidence="1" id="KW-1133">Transmembrane helix</keyword>
<dbReference type="InterPro" id="IPR014729">
    <property type="entry name" value="Rossmann-like_a/b/a_fold"/>
</dbReference>
<evidence type="ECO:0000313" key="3">
    <source>
        <dbReference type="EMBL" id="GAA5171300.1"/>
    </source>
</evidence>
<feature type="transmembrane region" description="Helical" evidence="1">
    <location>
        <begin position="42"/>
        <end position="62"/>
    </location>
</feature>
<dbReference type="RefSeq" id="WP_345534476.1">
    <property type="nucleotide sequence ID" value="NZ_BAABLD010000017.1"/>
</dbReference>
<dbReference type="PANTHER" id="PTHR30336">
    <property type="entry name" value="INNER MEMBRANE PROTEIN, PROBABLE PERMEASE"/>
    <property type="match status" value="1"/>
</dbReference>
<dbReference type="InterPro" id="IPR003848">
    <property type="entry name" value="DUF218"/>
</dbReference>